<protein>
    <recommendedName>
        <fullName evidence="5">DYW domain-containing protein</fullName>
    </recommendedName>
</protein>
<evidence type="ECO:0000256" key="4">
    <source>
        <dbReference type="PROSITE-ProRule" id="PRU00708"/>
    </source>
</evidence>
<dbReference type="InterPro" id="IPR002885">
    <property type="entry name" value="PPR_rpt"/>
</dbReference>
<dbReference type="InterPro" id="IPR046960">
    <property type="entry name" value="PPR_At4g14850-like_plant"/>
</dbReference>
<dbReference type="InterPro" id="IPR032867">
    <property type="entry name" value="DYW_dom"/>
</dbReference>
<feature type="repeat" description="PPR" evidence="4">
    <location>
        <begin position="52"/>
        <end position="86"/>
    </location>
</feature>
<dbReference type="FunFam" id="1.25.40.10:FF:000090">
    <property type="entry name" value="Pentatricopeptide repeat-containing protein, chloroplastic"/>
    <property type="match status" value="1"/>
</dbReference>
<keyword evidence="7" id="KW-1185">Reference proteome</keyword>
<dbReference type="PANTHER" id="PTHR47926:SF542">
    <property type="entry name" value="PENTATRICOPEPTIDE REPEAT-CONTAINING PROTEIN"/>
    <property type="match status" value="1"/>
</dbReference>
<dbReference type="Pfam" id="PF12854">
    <property type="entry name" value="PPR_1"/>
    <property type="match status" value="1"/>
</dbReference>
<dbReference type="InterPro" id="IPR046848">
    <property type="entry name" value="E_motif"/>
</dbReference>
<evidence type="ECO:0000259" key="5">
    <source>
        <dbReference type="Pfam" id="PF14432"/>
    </source>
</evidence>
<dbReference type="PANTHER" id="PTHR47926">
    <property type="entry name" value="PENTATRICOPEPTIDE REPEAT-CONTAINING PROTEIN"/>
    <property type="match status" value="1"/>
</dbReference>
<evidence type="ECO:0000256" key="2">
    <source>
        <dbReference type="ARBA" id="ARBA00022737"/>
    </source>
</evidence>
<dbReference type="NCBIfam" id="TIGR00756">
    <property type="entry name" value="PPR"/>
    <property type="match status" value="5"/>
</dbReference>
<feature type="repeat" description="PPR" evidence="4">
    <location>
        <begin position="184"/>
        <end position="218"/>
    </location>
</feature>
<dbReference type="Pfam" id="PF01535">
    <property type="entry name" value="PPR"/>
    <property type="match status" value="5"/>
</dbReference>
<dbReference type="PROSITE" id="PS51375">
    <property type="entry name" value="PPR"/>
    <property type="match status" value="5"/>
</dbReference>
<name>A0A7I8LAJ8_SPIIN</name>
<organism evidence="6 7">
    <name type="scientific">Spirodela intermedia</name>
    <name type="common">Intermediate duckweed</name>
    <dbReference type="NCBI Taxonomy" id="51605"/>
    <lineage>
        <taxon>Eukaryota</taxon>
        <taxon>Viridiplantae</taxon>
        <taxon>Streptophyta</taxon>
        <taxon>Embryophyta</taxon>
        <taxon>Tracheophyta</taxon>
        <taxon>Spermatophyta</taxon>
        <taxon>Magnoliopsida</taxon>
        <taxon>Liliopsida</taxon>
        <taxon>Araceae</taxon>
        <taxon>Lemnoideae</taxon>
        <taxon>Spirodela</taxon>
    </lineage>
</organism>
<sequence>MASRIRSLLWAGPKAVEVAGLQRLLQKCAAERRIIEGKCCHGASIHAQLQDDTLTSNILINMYSKCGLIREARQVFNSMPARSIVSWNSMIGGLIDLGEEEEALRVFSCLHREGTPLSEYTLSSVLCVCASLAAVAQSKQLHSLALKIDMAGNVFVGTALLDVYAKCGMIEKAMLVFDGMPDRSSVTWSSMIAGLVHNHRHEEALRVFQMAQKAGTEYTPFTFSAALSACSSLAASTEAVQLHPILVKTGLELNLFVATSLIDVYARCGRIKEAHAVFALAGERSVAVWNVMITGFSKHACAREALMLFEKMRQSGARPNEVTYVAALSAMARAGSVDEGRRLFSALLEDEAVRPNELHYSCMIDALGRAGRLREALGLLRTMPFSPTTAMWGSLLGSSRIHGDLRVARLAAGRLFEMEPGNAANHVLLSNLLAAGRRWDDVARTRKLLKDSGAKKAPGMSWIEIQNQIHAFVAGHRSHPSITEIHAKLADLEAEMRRSAAYDAESHHDLHDVDDDEKDELLRHHSEKLALALGLLRLPPGPPVVIHKNLRVCGHCHSFMKLASAITRREIVLRDTNRFHHFSRGHCSCGDFW</sequence>
<evidence type="ECO:0000256" key="3">
    <source>
        <dbReference type="ARBA" id="ARBA00022946"/>
    </source>
</evidence>
<dbReference type="EMBL" id="LR746276">
    <property type="protein sequence ID" value="CAA7406686.1"/>
    <property type="molecule type" value="Genomic_DNA"/>
</dbReference>
<dbReference type="FunFam" id="1.25.40.10:FF:000488">
    <property type="entry name" value="Pentatricopeptide repeat-containing protein, mitochondrial"/>
    <property type="match status" value="1"/>
</dbReference>
<feature type="repeat" description="PPR" evidence="4">
    <location>
        <begin position="320"/>
        <end position="355"/>
    </location>
</feature>
<accession>A0A7I8LAJ8</accession>
<feature type="repeat" description="PPR" evidence="4">
    <location>
        <begin position="356"/>
        <end position="390"/>
    </location>
</feature>
<dbReference type="Gene3D" id="1.25.40.10">
    <property type="entry name" value="Tetratricopeptide repeat domain"/>
    <property type="match status" value="3"/>
</dbReference>
<dbReference type="AlphaFoldDB" id="A0A7I8LAJ8"/>
<gene>
    <name evidence="6" type="ORF">SI8410_13017364</name>
</gene>
<reference evidence="6" key="1">
    <citation type="submission" date="2020-02" db="EMBL/GenBank/DDBJ databases">
        <authorList>
            <person name="Scholz U."/>
            <person name="Mascher M."/>
            <person name="Fiebig A."/>
        </authorList>
    </citation>
    <scope>NUCLEOTIDE SEQUENCE</scope>
</reference>
<feature type="domain" description="DYW" evidence="5">
    <location>
        <begin position="502"/>
        <end position="593"/>
    </location>
</feature>
<dbReference type="GO" id="GO:0008270">
    <property type="term" value="F:zinc ion binding"/>
    <property type="evidence" value="ECO:0007669"/>
    <property type="project" value="InterPro"/>
</dbReference>
<dbReference type="Proteomes" id="UP000663760">
    <property type="component" value="Chromosome 13"/>
</dbReference>
<dbReference type="InterPro" id="IPR011990">
    <property type="entry name" value="TPR-like_helical_dom_sf"/>
</dbReference>
<evidence type="ECO:0000313" key="7">
    <source>
        <dbReference type="Proteomes" id="UP000663760"/>
    </source>
</evidence>
<dbReference type="Pfam" id="PF20431">
    <property type="entry name" value="E_motif"/>
    <property type="match status" value="1"/>
</dbReference>
<dbReference type="OrthoDB" id="1877836at2759"/>
<dbReference type="GO" id="GO:0009451">
    <property type="term" value="P:RNA modification"/>
    <property type="evidence" value="ECO:0007669"/>
    <property type="project" value="InterPro"/>
</dbReference>
<keyword evidence="2" id="KW-0677">Repeat</keyword>
<keyword evidence="3" id="KW-0809">Transit peptide</keyword>
<feature type="repeat" description="PPR" evidence="4">
    <location>
        <begin position="285"/>
        <end position="319"/>
    </location>
</feature>
<dbReference type="Pfam" id="PF13041">
    <property type="entry name" value="PPR_2"/>
    <property type="match status" value="1"/>
</dbReference>
<comment type="similarity">
    <text evidence="1">Belongs to the PPR family. PCMP-H subfamily.</text>
</comment>
<proteinExistence type="inferred from homology"/>
<evidence type="ECO:0000313" key="6">
    <source>
        <dbReference type="EMBL" id="CAA7406686.1"/>
    </source>
</evidence>
<dbReference type="Pfam" id="PF14432">
    <property type="entry name" value="DYW_deaminase"/>
    <property type="match status" value="1"/>
</dbReference>
<dbReference type="FunFam" id="1.25.40.10:FF:000285">
    <property type="entry name" value="Pentatricopeptide repeat-containing protein, chloroplastic"/>
    <property type="match status" value="1"/>
</dbReference>
<dbReference type="GO" id="GO:0003723">
    <property type="term" value="F:RNA binding"/>
    <property type="evidence" value="ECO:0007669"/>
    <property type="project" value="InterPro"/>
</dbReference>
<evidence type="ECO:0000256" key="1">
    <source>
        <dbReference type="ARBA" id="ARBA00006643"/>
    </source>
</evidence>